<keyword evidence="1" id="KW-0472">Membrane</keyword>
<dbReference type="STRING" id="592010.GCWU000182_000601"/>
<protein>
    <submittedName>
        <fullName evidence="2">Uncharacterized protein</fullName>
    </submittedName>
</protein>
<dbReference type="HOGENOM" id="CLU_1902060_0_0_9"/>
<evidence type="ECO:0000256" key="1">
    <source>
        <dbReference type="SAM" id="Phobius"/>
    </source>
</evidence>
<feature type="transmembrane region" description="Helical" evidence="1">
    <location>
        <begin position="75"/>
        <end position="96"/>
    </location>
</feature>
<keyword evidence="3" id="KW-1185">Reference proteome</keyword>
<dbReference type="RefSeq" id="WP_023391252.1">
    <property type="nucleotide sequence ID" value="NZ_KI535340.1"/>
</dbReference>
<name>W1Q3U6_ABIDE</name>
<evidence type="ECO:0000313" key="3">
    <source>
        <dbReference type="Proteomes" id="UP000019050"/>
    </source>
</evidence>
<reference evidence="2" key="1">
    <citation type="submission" date="2013-06" db="EMBL/GenBank/DDBJ databases">
        <authorList>
            <person name="Weinstock G."/>
            <person name="Sodergren E."/>
            <person name="Clifton S."/>
            <person name="Fulton L."/>
            <person name="Fulton B."/>
            <person name="Courtney L."/>
            <person name="Fronick C."/>
            <person name="Harrison M."/>
            <person name="Strong C."/>
            <person name="Farmer C."/>
            <person name="Delahaunty K."/>
            <person name="Markovic C."/>
            <person name="Hall O."/>
            <person name="Minx P."/>
            <person name="Tomlinson C."/>
            <person name="Mitreva M."/>
            <person name="Nelson J."/>
            <person name="Hou S."/>
            <person name="Wollam A."/>
            <person name="Pepin K.H."/>
            <person name="Johnson M."/>
            <person name="Bhonagiri V."/>
            <person name="Nash W.E."/>
            <person name="Warren W."/>
            <person name="Chinwalla A."/>
            <person name="Mardis E.R."/>
            <person name="Wilson R.K."/>
        </authorList>
    </citation>
    <scope>NUCLEOTIDE SEQUENCE [LARGE SCALE GENOMIC DNA]</scope>
    <source>
        <strain evidence="2">ATCC 49176</strain>
    </source>
</reference>
<evidence type="ECO:0000313" key="2">
    <source>
        <dbReference type="EMBL" id="ESK65867.1"/>
    </source>
</evidence>
<sequence length="144" mass="16762">MIDESKKGRQSKFNLYMTLYTVLRVLTLITGLDLMSFAFVLGFVYVGRLLAFYWLMIAWKDHDATIFKRGYQLDLVLTSLEVGLGVLGILFFPYILWASQGLILILLIIPIIIWLVLLGANNRFEEARAVWLHELETKRYERQS</sequence>
<feature type="transmembrane region" description="Helical" evidence="1">
    <location>
        <begin position="12"/>
        <end position="29"/>
    </location>
</feature>
<keyword evidence="1" id="KW-1133">Transmembrane helix</keyword>
<dbReference type="GeneID" id="84816695"/>
<organism evidence="2 3">
    <name type="scientific">Abiotrophia defectiva ATCC 49176</name>
    <dbReference type="NCBI Taxonomy" id="592010"/>
    <lineage>
        <taxon>Bacteria</taxon>
        <taxon>Bacillati</taxon>
        <taxon>Bacillota</taxon>
        <taxon>Bacilli</taxon>
        <taxon>Lactobacillales</taxon>
        <taxon>Aerococcaceae</taxon>
        <taxon>Abiotrophia</taxon>
    </lineage>
</organism>
<dbReference type="AlphaFoldDB" id="W1Q3U6"/>
<proteinExistence type="predicted"/>
<comment type="caution">
    <text evidence="2">The sequence shown here is derived from an EMBL/GenBank/DDBJ whole genome shotgun (WGS) entry which is preliminary data.</text>
</comment>
<gene>
    <name evidence="2" type="ORF">GCWU000182_000601</name>
</gene>
<accession>W1Q3U6</accession>
<dbReference type="EMBL" id="ACIN03000004">
    <property type="protein sequence ID" value="ESK65867.1"/>
    <property type="molecule type" value="Genomic_DNA"/>
</dbReference>
<feature type="transmembrane region" description="Helical" evidence="1">
    <location>
        <begin position="102"/>
        <end position="120"/>
    </location>
</feature>
<feature type="transmembrane region" description="Helical" evidence="1">
    <location>
        <begin position="35"/>
        <end position="55"/>
    </location>
</feature>
<dbReference type="Proteomes" id="UP000019050">
    <property type="component" value="Unassembled WGS sequence"/>
</dbReference>
<keyword evidence="1" id="KW-0812">Transmembrane</keyword>